<proteinExistence type="predicted"/>
<accession>A0A916NDR3</accession>
<evidence type="ECO:0000313" key="2">
    <source>
        <dbReference type="EMBL" id="CAG5012527.1"/>
    </source>
</evidence>
<gene>
    <name evidence="2" type="ORF">DYBT9275_05194</name>
</gene>
<dbReference type="RefSeq" id="WP_215241425.1">
    <property type="nucleotide sequence ID" value="NZ_CAJRAF010000002.1"/>
</dbReference>
<dbReference type="EMBL" id="CAJRAF010000002">
    <property type="protein sequence ID" value="CAG5012527.1"/>
    <property type="molecule type" value="Genomic_DNA"/>
</dbReference>
<evidence type="ECO:0000313" key="3">
    <source>
        <dbReference type="Proteomes" id="UP000680038"/>
    </source>
</evidence>
<dbReference type="InterPro" id="IPR007139">
    <property type="entry name" value="DUF349"/>
</dbReference>
<sequence>MENATLNDEYGYVKDSKVFLKGYLDYPDRQIGEVKRTEQEAIDYFKNRFNIVLNKVEQLENEIDEALNKGSYLTKLIQLQRKLKGFDALGDFVPLLNRLAEKEEYLKGLIEVNQLKNLEIKRALIEDVKVAAAVEDYAAATDQIQEIKAKWIRTGPVEKEYQEEVESTFQQILDDFFQRRRDFFDEQNRVNQQRIDEYERLIKITKTLSYSRDLDDAYAKARDVRNAWNNVGEVPPKRFFKVNKAYRHFLKLFYDKYNLAKGIEPKVRVDPRVLEQQKLLQTAEQLLRSPDIISASNEAKVLLSKWKEIKIPFKLVDKEVADRFRMVCDKIFELSYLARVISRKYPAFEMKSQEEQLRTKYRELEWLAKREKSDLEFAILEFDRTATGDPELDKQAMGRINIQKRKVAMKERILSEFERKLKSIS</sequence>
<evidence type="ECO:0000256" key="1">
    <source>
        <dbReference type="SAM" id="Coils"/>
    </source>
</evidence>
<feature type="coiled-coil region" evidence="1">
    <location>
        <begin position="42"/>
        <end position="76"/>
    </location>
</feature>
<protein>
    <recommendedName>
        <fullName evidence="4">DUF349 domain-containing protein</fullName>
    </recommendedName>
</protein>
<organism evidence="2 3">
    <name type="scientific">Dyadobacter helix</name>
    <dbReference type="NCBI Taxonomy" id="2822344"/>
    <lineage>
        <taxon>Bacteria</taxon>
        <taxon>Pseudomonadati</taxon>
        <taxon>Bacteroidota</taxon>
        <taxon>Cytophagia</taxon>
        <taxon>Cytophagales</taxon>
        <taxon>Spirosomataceae</taxon>
        <taxon>Dyadobacter</taxon>
    </lineage>
</organism>
<reference evidence="2" key="1">
    <citation type="submission" date="2021-04" db="EMBL/GenBank/DDBJ databases">
        <authorList>
            <person name="Rodrigo-Torres L."/>
            <person name="Arahal R. D."/>
            <person name="Lucena T."/>
        </authorList>
    </citation>
    <scope>NUCLEOTIDE SEQUENCE</scope>
    <source>
        <strain evidence="2">CECT 9275</strain>
    </source>
</reference>
<keyword evidence="1" id="KW-0175">Coiled coil</keyword>
<dbReference type="Pfam" id="PF03993">
    <property type="entry name" value="DUF349"/>
    <property type="match status" value="2"/>
</dbReference>
<dbReference type="Proteomes" id="UP000680038">
    <property type="component" value="Unassembled WGS sequence"/>
</dbReference>
<keyword evidence="3" id="KW-1185">Reference proteome</keyword>
<name>A0A916NDR3_9BACT</name>
<comment type="caution">
    <text evidence="2">The sequence shown here is derived from an EMBL/GenBank/DDBJ whole genome shotgun (WGS) entry which is preliminary data.</text>
</comment>
<dbReference type="AlphaFoldDB" id="A0A916NDR3"/>
<evidence type="ECO:0008006" key="4">
    <source>
        <dbReference type="Google" id="ProtNLM"/>
    </source>
</evidence>